<dbReference type="InterPro" id="IPR016039">
    <property type="entry name" value="Thiolase-like"/>
</dbReference>
<sequence>MYLQQPALTSAIGRGMEAHIHALLNPPSHTPLTPNSDWVRGKTLYFGTVHGELRPFAEHILPEHRSQNNHLLWDALAQIEPQIHAAKAKFGADRVGVIMGTSVSGADENIPLFQSVVNGSTWDSLPFAQQTQLHSDPADFVKQAYDLQGIAYGISTACTSGARALMSAARLLHLGLCDAVICGGVDTLSPLTINGFYSLEVLSGCLAQPFSANRDGINIGEAAAAFVLTRERVKHSLPLLGYGASSDAYHMSSPHPDGVGAVAAFQAALNHAQLSAQSIGWINLHGTGTRHNDQMESRAIAQVFGNNTPCTSTKTLTGHTLGAAGALEAALLWGVVSRQFNPQGKLPPQLGDGVRDDTLENIYLTDSNSYWREGRRVGASASFAFGGNNAVLIMGEDDA</sequence>
<evidence type="ECO:0000313" key="5">
    <source>
        <dbReference type="EMBL" id="SSY80589.1"/>
    </source>
</evidence>
<dbReference type="Pfam" id="PF00109">
    <property type="entry name" value="ketoacyl-synt"/>
    <property type="match status" value="1"/>
</dbReference>
<dbReference type="InterPro" id="IPR000794">
    <property type="entry name" value="Beta-ketoacyl_synthase"/>
</dbReference>
<dbReference type="GO" id="GO:0006633">
    <property type="term" value="P:fatty acid biosynthetic process"/>
    <property type="evidence" value="ECO:0007669"/>
    <property type="project" value="InterPro"/>
</dbReference>
<gene>
    <name evidence="5" type="primary">fabF_2</name>
    <name evidence="5" type="ORF">NCTC10283_02149</name>
</gene>
<keyword evidence="6" id="KW-1185">Reference proteome</keyword>
<dbReference type="Pfam" id="PF02801">
    <property type="entry name" value="Ketoacyl-synt_C"/>
    <property type="match status" value="1"/>
</dbReference>
<dbReference type="InterPro" id="IPR020841">
    <property type="entry name" value="PKS_Beta-ketoAc_synthase_dom"/>
</dbReference>
<keyword evidence="5" id="KW-0012">Acyltransferase</keyword>
<dbReference type="PROSITE" id="PS52004">
    <property type="entry name" value="KS3_2"/>
    <property type="match status" value="1"/>
</dbReference>
<dbReference type="OrthoDB" id="9808669at2"/>
<evidence type="ECO:0000256" key="2">
    <source>
        <dbReference type="ARBA" id="ARBA00022679"/>
    </source>
</evidence>
<dbReference type="PANTHER" id="PTHR11712:SF320">
    <property type="entry name" value="BETA-KETOACYL SYNTHASE"/>
    <property type="match status" value="1"/>
</dbReference>
<keyword evidence="2 3" id="KW-0808">Transferase</keyword>
<dbReference type="STRING" id="1120980.GCA_000745955_00962"/>
<dbReference type="SMART" id="SM00825">
    <property type="entry name" value="PKS_KS"/>
    <property type="match status" value="1"/>
</dbReference>
<proteinExistence type="inferred from homology"/>
<dbReference type="RefSeq" id="WP_034292182.1">
    <property type="nucleotide sequence ID" value="NZ_CP091519.2"/>
</dbReference>
<dbReference type="EC" id="2.3.1.179" evidence="5"/>
<protein>
    <submittedName>
        <fullName evidence="5">3-oxoacyl-[acyl-carrier-protein] synthase 2</fullName>
        <ecNumber evidence="5">2.3.1.179</ecNumber>
    </submittedName>
</protein>
<comment type="similarity">
    <text evidence="1 3">Belongs to the thiolase-like superfamily. Beta-ketoacyl-ACP synthases family.</text>
</comment>
<reference evidence="5 6" key="1">
    <citation type="submission" date="2018-06" db="EMBL/GenBank/DDBJ databases">
        <authorList>
            <consortium name="Pathogen Informatics"/>
            <person name="Doyle S."/>
        </authorList>
    </citation>
    <scope>NUCLEOTIDE SEQUENCE [LARGE SCALE GENOMIC DNA]</scope>
    <source>
        <strain evidence="5 6">NCTC10283</strain>
    </source>
</reference>
<dbReference type="Gene3D" id="3.40.47.10">
    <property type="match status" value="1"/>
</dbReference>
<dbReference type="GO" id="GO:0004315">
    <property type="term" value="F:3-oxoacyl-[acyl-carrier-protein] synthase activity"/>
    <property type="evidence" value="ECO:0007669"/>
    <property type="project" value="UniProtKB-EC"/>
</dbReference>
<name>A0A376BUJ0_9NEIS</name>
<accession>A0A376BUJ0</accession>
<dbReference type="NCBIfam" id="NF006618">
    <property type="entry name" value="PRK09185.1"/>
    <property type="match status" value="1"/>
</dbReference>
<dbReference type="PANTHER" id="PTHR11712">
    <property type="entry name" value="POLYKETIDE SYNTHASE-RELATED"/>
    <property type="match status" value="1"/>
</dbReference>
<dbReference type="InterPro" id="IPR018201">
    <property type="entry name" value="Ketoacyl_synth_AS"/>
</dbReference>
<dbReference type="SUPFAM" id="SSF53901">
    <property type="entry name" value="Thiolase-like"/>
    <property type="match status" value="2"/>
</dbReference>
<dbReference type="GO" id="GO:0005829">
    <property type="term" value="C:cytosol"/>
    <property type="evidence" value="ECO:0007669"/>
    <property type="project" value="TreeGrafter"/>
</dbReference>
<dbReference type="Proteomes" id="UP000254209">
    <property type="component" value="Unassembled WGS sequence"/>
</dbReference>
<organism evidence="5 6">
    <name type="scientific">Alysiella crassa</name>
    <dbReference type="NCBI Taxonomy" id="153491"/>
    <lineage>
        <taxon>Bacteria</taxon>
        <taxon>Pseudomonadati</taxon>
        <taxon>Pseudomonadota</taxon>
        <taxon>Betaproteobacteria</taxon>
        <taxon>Neisseriales</taxon>
        <taxon>Neisseriaceae</taxon>
        <taxon>Alysiella</taxon>
    </lineage>
</organism>
<evidence type="ECO:0000256" key="1">
    <source>
        <dbReference type="ARBA" id="ARBA00008467"/>
    </source>
</evidence>
<evidence type="ECO:0000313" key="6">
    <source>
        <dbReference type="Proteomes" id="UP000254209"/>
    </source>
</evidence>
<feature type="domain" description="Ketosynthase family 3 (KS3)" evidence="4">
    <location>
        <begin position="1"/>
        <end position="396"/>
    </location>
</feature>
<dbReference type="EMBL" id="UFSO01000003">
    <property type="protein sequence ID" value="SSY80589.1"/>
    <property type="molecule type" value="Genomic_DNA"/>
</dbReference>
<evidence type="ECO:0000256" key="3">
    <source>
        <dbReference type="RuleBase" id="RU003694"/>
    </source>
</evidence>
<evidence type="ECO:0000259" key="4">
    <source>
        <dbReference type="PROSITE" id="PS52004"/>
    </source>
</evidence>
<dbReference type="InterPro" id="IPR014031">
    <property type="entry name" value="Ketoacyl_synth_C"/>
</dbReference>
<dbReference type="AlphaFoldDB" id="A0A376BUJ0"/>
<dbReference type="InterPro" id="IPR014030">
    <property type="entry name" value="Ketoacyl_synth_N"/>
</dbReference>
<dbReference type="PROSITE" id="PS00606">
    <property type="entry name" value="KS3_1"/>
    <property type="match status" value="1"/>
</dbReference>